<dbReference type="Proteomes" id="UP000663760">
    <property type="component" value="Chromosome 9"/>
</dbReference>
<proteinExistence type="predicted"/>
<dbReference type="PANTHER" id="PTHR33874:SF4">
    <property type="entry name" value="EXPRESSED PROTEIN"/>
    <property type="match status" value="1"/>
</dbReference>
<evidence type="ECO:0000313" key="3">
    <source>
        <dbReference type="Proteomes" id="UP000663760"/>
    </source>
</evidence>
<dbReference type="AlphaFoldDB" id="A0A7I8KUS6"/>
<dbReference type="PANTHER" id="PTHR33874">
    <property type="entry name" value="RING FINGER PROTEIN"/>
    <property type="match status" value="1"/>
</dbReference>
<accession>A0A7I8KUS6</accession>
<keyword evidence="3" id="KW-1185">Reference proteome</keyword>
<name>A0A7I8KUS6_SPIIN</name>
<dbReference type="OrthoDB" id="845076at2759"/>
<evidence type="ECO:0000313" key="2">
    <source>
        <dbReference type="EMBL" id="CAA7401570.1"/>
    </source>
</evidence>
<reference evidence="2" key="1">
    <citation type="submission" date="2020-02" db="EMBL/GenBank/DDBJ databases">
        <authorList>
            <person name="Scholz U."/>
            <person name="Mascher M."/>
            <person name="Fiebig A."/>
        </authorList>
    </citation>
    <scope>NUCLEOTIDE SEQUENCE</scope>
</reference>
<sequence>MVNQHVGHGIGHPLEVVETVLEVADVAWNAYEHHRHRQESPPNASSDGGAGSKGEEELCLLRSENRRLRGLLADNLALLQGISEFPSFTKDCPPDLHSRLVRAVESSSFLNHLKALNQEPADSLCNGFPFKRVMGENSKTADIMVDVGCGEPSFWVWVTEEMVPGIVQEPSGIDNESYVIVGEEQVVDGIANFMARCIVANPKSRSVSPEELQKTVGKALNDMNDWFKLKKAWHAGKLLYALSTWGIALAGLYTHRGLVKAAVKGVGTTGKLLLKAL</sequence>
<protein>
    <submittedName>
        <fullName evidence="2">Uncharacterized protein</fullName>
    </submittedName>
</protein>
<organism evidence="2 3">
    <name type="scientific">Spirodela intermedia</name>
    <name type="common">Intermediate duckweed</name>
    <dbReference type="NCBI Taxonomy" id="51605"/>
    <lineage>
        <taxon>Eukaryota</taxon>
        <taxon>Viridiplantae</taxon>
        <taxon>Streptophyta</taxon>
        <taxon>Embryophyta</taxon>
        <taxon>Tracheophyta</taxon>
        <taxon>Spermatophyta</taxon>
        <taxon>Magnoliopsida</taxon>
        <taxon>Liliopsida</taxon>
        <taxon>Araceae</taxon>
        <taxon>Lemnoideae</taxon>
        <taxon>Spirodela</taxon>
    </lineage>
</organism>
<evidence type="ECO:0000256" key="1">
    <source>
        <dbReference type="SAM" id="MobiDB-lite"/>
    </source>
</evidence>
<dbReference type="EMBL" id="LR746272">
    <property type="protein sequence ID" value="CAA7401570.1"/>
    <property type="molecule type" value="Genomic_DNA"/>
</dbReference>
<gene>
    <name evidence="2" type="ORF">SI8410_09012248</name>
</gene>
<feature type="region of interest" description="Disordered" evidence="1">
    <location>
        <begin position="33"/>
        <end position="55"/>
    </location>
</feature>